<dbReference type="Pfam" id="PF07875">
    <property type="entry name" value="Coat_F"/>
    <property type="match status" value="1"/>
</dbReference>
<dbReference type="GO" id="GO:0030435">
    <property type="term" value="P:sporulation resulting in formation of a cellular spore"/>
    <property type="evidence" value="ECO:0007669"/>
    <property type="project" value="UniProtKB-KW"/>
</dbReference>
<gene>
    <name evidence="4" type="ORF">B0H99_10256</name>
</gene>
<organism evidence="4 5">
    <name type="scientific">Planomicrobium soli</name>
    <dbReference type="NCBI Taxonomy" id="1176648"/>
    <lineage>
        <taxon>Bacteria</taxon>
        <taxon>Bacillati</taxon>
        <taxon>Bacillota</taxon>
        <taxon>Bacilli</taxon>
        <taxon>Bacillales</taxon>
        <taxon>Caryophanaceae</taxon>
        <taxon>Planomicrobium</taxon>
    </lineage>
</organism>
<evidence type="ECO:0000313" key="5">
    <source>
        <dbReference type="Proteomes" id="UP000242682"/>
    </source>
</evidence>
<name>A0A2P8H5A7_9BACL</name>
<evidence type="ECO:0008006" key="6">
    <source>
        <dbReference type="Google" id="ProtNLM"/>
    </source>
</evidence>
<protein>
    <recommendedName>
        <fullName evidence="6">Spore coat protein</fullName>
    </recommendedName>
</protein>
<keyword evidence="5" id="KW-1185">Reference proteome</keyword>
<accession>A0A2P8H5A7</accession>
<reference evidence="4 5" key="1">
    <citation type="submission" date="2018-03" db="EMBL/GenBank/DDBJ databases">
        <title>Genomic Encyclopedia of Type Strains, Phase III (KMG-III): the genomes of soil and plant-associated and newly described type strains.</title>
        <authorList>
            <person name="Whitman W."/>
        </authorList>
    </citation>
    <scope>NUCLEOTIDE SEQUENCE [LARGE SCALE GENOMIC DNA]</scope>
    <source>
        <strain evidence="4 5">CGMCC 1.12259</strain>
    </source>
</reference>
<dbReference type="PANTHER" id="PTHR39183:SF1">
    <property type="entry name" value="SPORE COAT PROTEIN F-LIKE PROTEIN YHCQ"/>
    <property type="match status" value="1"/>
</dbReference>
<keyword evidence="1" id="KW-0749">Sporulation</keyword>
<comment type="similarity">
    <text evidence="3">Belongs to the CotF family.</text>
</comment>
<evidence type="ECO:0000313" key="4">
    <source>
        <dbReference type="EMBL" id="PSL41374.1"/>
    </source>
</evidence>
<dbReference type="AlphaFoldDB" id="A0A2P8H5A7"/>
<sequence>MTKKQEEKQLENEVQAVPEGLIDDMVIATDLLVSAKAGVRNLAVAITETATPSVKKILRRELDNAIELHDKLAQYMIKNEMYHAYDINEQLEHDLKKADVALKLSK</sequence>
<evidence type="ECO:0000256" key="3">
    <source>
        <dbReference type="ARBA" id="ARBA00024344"/>
    </source>
</evidence>
<evidence type="ECO:0000256" key="1">
    <source>
        <dbReference type="ARBA" id="ARBA00022969"/>
    </source>
</evidence>
<dbReference type="OrthoDB" id="1930261at2"/>
<evidence type="ECO:0000256" key="2">
    <source>
        <dbReference type="ARBA" id="ARBA00024325"/>
    </source>
</evidence>
<dbReference type="InterPro" id="IPR012347">
    <property type="entry name" value="Ferritin-like"/>
</dbReference>
<comment type="caution">
    <text evidence="4">The sequence shown here is derived from an EMBL/GenBank/DDBJ whole genome shotgun (WGS) entry which is preliminary data.</text>
</comment>
<dbReference type="Gene3D" id="1.20.1260.10">
    <property type="match status" value="1"/>
</dbReference>
<dbReference type="EMBL" id="PYAT01000002">
    <property type="protein sequence ID" value="PSL41374.1"/>
    <property type="molecule type" value="Genomic_DNA"/>
</dbReference>
<dbReference type="Proteomes" id="UP000242682">
    <property type="component" value="Unassembled WGS sequence"/>
</dbReference>
<comment type="subcellular location">
    <subcellularLocation>
        <location evidence="2">Spore coat</location>
    </subcellularLocation>
</comment>
<dbReference type="InterPro" id="IPR012851">
    <property type="entry name" value="Spore_coat_CotF-like"/>
</dbReference>
<proteinExistence type="inferred from homology"/>
<dbReference type="PANTHER" id="PTHR39183">
    <property type="entry name" value="SPORE COAT PROTEIN F-LIKE PROTEIN YHCQ"/>
    <property type="match status" value="1"/>
</dbReference>